<dbReference type="OrthoDB" id="10263226at2759"/>
<evidence type="ECO:0000259" key="2">
    <source>
        <dbReference type="Pfam" id="PF16413"/>
    </source>
</evidence>
<reference evidence="3 4" key="1">
    <citation type="submission" date="2017-12" db="EMBL/GenBank/DDBJ databases">
        <title>Hemimetabolous genomes reveal molecular basis of termite eusociality.</title>
        <authorList>
            <person name="Harrison M.C."/>
            <person name="Jongepier E."/>
            <person name="Robertson H.M."/>
            <person name="Arning N."/>
            <person name="Bitard-Feildel T."/>
            <person name="Chao H."/>
            <person name="Childers C.P."/>
            <person name="Dinh H."/>
            <person name="Doddapaneni H."/>
            <person name="Dugan S."/>
            <person name="Gowin J."/>
            <person name="Greiner C."/>
            <person name="Han Y."/>
            <person name="Hu H."/>
            <person name="Hughes D.S.T."/>
            <person name="Huylmans A.-K."/>
            <person name="Kemena C."/>
            <person name="Kremer L.P.M."/>
            <person name="Lee S.L."/>
            <person name="Lopez-Ezquerra A."/>
            <person name="Mallet L."/>
            <person name="Monroy-Kuhn J.M."/>
            <person name="Moser A."/>
            <person name="Murali S.C."/>
            <person name="Muzny D.M."/>
            <person name="Otani S."/>
            <person name="Piulachs M.-D."/>
            <person name="Poelchau M."/>
            <person name="Qu J."/>
            <person name="Schaub F."/>
            <person name="Wada-Katsumata A."/>
            <person name="Worley K.C."/>
            <person name="Xie Q."/>
            <person name="Ylla G."/>
            <person name="Poulsen M."/>
            <person name="Gibbs R.A."/>
            <person name="Schal C."/>
            <person name="Richards S."/>
            <person name="Belles X."/>
            <person name="Korb J."/>
            <person name="Bornberg-Bauer E."/>
        </authorList>
    </citation>
    <scope>NUCLEOTIDE SEQUENCE [LARGE SCALE GENOMIC DNA]</scope>
    <source>
        <tissue evidence="3">Whole body</tissue>
    </source>
</reference>
<evidence type="ECO:0000313" key="4">
    <source>
        <dbReference type="Proteomes" id="UP000235965"/>
    </source>
</evidence>
<name>A0A2J7QSQ1_9NEOP</name>
<evidence type="ECO:0000256" key="1">
    <source>
        <dbReference type="SAM" id="MobiDB-lite"/>
    </source>
</evidence>
<feature type="region of interest" description="Disordered" evidence="1">
    <location>
        <begin position="51"/>
        <end position="84"/>
    </location>
</feature>
<accession>A0A2J7QSQ1</accession>
<keyword evidence="4" id="KW-1185">Reference proteome</keyword>
<dbReference type="Pfam" id="PF16413">
    <property type="entry name" value="Mlh1_C"/>
    <property type="match status" value="1"/>
</dbReference>
<protein>
    <recommendedName>
        <fullName evidence="2">DNA mismatch repair protein Mlh1 C-terminal domain-containing protein</fullName>
    </recommendedName>
</protein>
<feature type="domain" description="DNA mismatch repair protein Mlh1 C-terminal" evidence="2">
    <location>
        <begin position="89"/>
        <end position="142"/>
    </location>
</feature>
<proteinExistence type="predicted"/>
<dbReference type="EMBL" id="NEVH01011258">
    <property type="protein sequence ID" value="PNF31604.1"/>
    <property type="molecule type" value="Genomic_DNA"/>
</dbReference>
<evidence type="ECO:0000313" key="3">
    <source>
        <dbReference type="EMBL" id="PNF31604.1"/>
    </source>
</evidence>
<gene>
    <name evidence="3" type="ORF">B7P43_G18035</name>
</gene>
<dbReference type="Proteomes" id="UP000235965">
    <property type="component" value="Unassembled WGS sequence"/>
</dbReference>
<dbReference type="AlphaFoldDB" id="A0A2J7QSQ1"/>
<dbReference type="InterPro" id="IPR032189">
    <property type="entry name" value="Mlh1_C"/>
</dbReference>
<sequence>MQYLQSVLHTGPASWCWYAKETMAVETNKIYAHQMVRTDSSVQKLDKYFGSPAATTKPSDSKAMNPDEAGVYGNERASGPNTPGKVECKLTSVLELRRDVEEATHVGLRALLKNSTFVGCLSPKQALIQHETKLFLCNTACLRSDHLSSH</sequence>
<organism evidence="3 4">
    <name type="scientific">Cryptotermes secundus</name>
    <dbReference type="NCBI Taxonomy" id="105785"/>
    <lineage>
        <taxon>Eukaryota</taxon>
        <taxon>Metazoa</taxon>
        <taxon>Ecdysozoa</taxon>
        <taxon>Arthropoda</taxon>
        <taxon>Hexapoda</taxon>
        <taxon>Insecta</taxon>
        <taxon>Pterygota</taxon>
        <taxon>Neoptera</taxon>
        <taxon>Polyneoptera</taxon>
        <taxon>Dictyoptera</taxon>
        <taxon>Blattodea</taxon>
        <taxon>Blattoidea</taxon>
        <taxon>Termitoidae</taxon>
        <taxon>Kalotermitidae</taxon>
        <taxon>Cryptotermitinae</taxon>
        <taxon>Cryptotermes</taxon>
    </lineage>
</organism>
<comment type="caution">
    <text evidence="3">The sequence shown here is derived from an EMBL/GenBank/DDBJ whole genome shotgun (WGS) entry which is preliminary data.</text>
</comment>